<dbReference type="RefSeq" id="WP_062535678.1">
    <property type="nucleotide sequence ID" value="NZ_DF970168.1"/>
</dbReference>
<dbReference type="AlphaFoldDB" id="A0A0K8QLG4"/>
<accession>A0A0K8QLG4</accession>
<reference evidence="2" key="2">
    <citation type="submission" date="2015-08" db="EMBL/GenBank/DDBJ databases">
        <title>Complete DNA Sequence of Pseudomonas syringae pv. actinidiae, the Causal Agent of Kiwifruit Canker Disease.</title>
        <authorList>
            <person name="Rikkerink E.H.A."/>
            <person name="Fineran P.C."/>
        </authorList>
    </citation>
    <scope>NUCLEOTIDE SEQUENCE</scope>
    <source>
        <strain evidence="2">SkMP5</strain>
    </source>
</reference>
<evidence type="ECO:0000313" key="1">
    <source>
        <dbReference type="EMBL" id="GAN45147.1"/>
    </source>
</evidence>
<gene>
    <name evidence="1" type="ORF">MBSD_1687</name>
    <name evidence="2" type="ORF">MBSD_n0980</name>
</gene>
<dbReference type="EMBL" id="DF952379">
    <property type="protein sequence ID" value="GAN45147.1"/>
    <property type="molecule type" value="Genomic_DNA"/>
</dbReference>
<dbReference type="HOGENOM" id="CLU_727364_0_0_6"/>
<sequence>MSSETVACPAVLALEFMPGEKPPRLTFGRDEADALAAYIADDLRALLPGVAQTRLVLAGALFDAVELLRPRFPVWAALDTLAARAPRADEAHVLAFGAHEGRMPAAALTPDAAYAEAPMRYLPWSLQAPPELAQRLGEAMETELIAKGQAGERTADLAMRLLGVRLEHARYLTRHDLLAITCVQYEHATLAALWELIEVALLSPARRHEAMSARGVTYRYADGAIEAPLPSFERWYAAAGQGIDAGERAYAWAGSLFELRQSAALLAAHHLPLRIGGETPRDGYVIEPLAAARAELGAPTLHAHEAPGLGVVAVSVAQAAPGGTHLLAHGYPLTRAALGALCEALALRYGAAPHLQRLGRIVLDADARALAVPSTAATH</sequence>
<protein>
    <submittedName>
        <fullName evidence="2">Uncharacterized protein</fullName>
    </submittedName>
</protein>
<reference evidence="1" key="1">
    <citation type="submission" date="2015-03" db="EMBL/GenBank/DDBJ databases">
        <title>Draft genome sequence of Mizugakiibacter sediminis skMP5.</title>
        <authorList>
            <person name="Watanabe T."/>
            <person name="Kojima H."/>
            <person name="Fukui M."/>
        </authorList>
    </citation>
    <scope>NUCLEOTIDE SEQUENCE</scope>
    <source>
        <strain evidence="1">SkMP5</strain>
    </source>
</reference>
<evidence type="ECO:0000313" key="3">
    <source>
        <dbReference type="Proteomes" id="UP000253740"/>
    </source>
</evidence>
<proteinExistence type="predicted"/>
<dbReference type="EMBL" id="DF970168">
    <property type="protein sequence ID" value="GAP65689.1"/>
    <property type="molecule type" value="Genomic_DNA"/>
</dbReference>
<dbReference type="OrthoDB" id="6194710at2"/>
<keyword evidence="3" id="KW-1185">Reference proteome</keyword>
<evidence type="ECO:0000313" key="2">
    <source>
        <dbReference type="EMBL" id="GAP65689.1"/>
    </source>
</evidence>
<name>A0A0K8QLG4_9GAMM</name>
<organism evidence="2">
    <name type="scientific">Mizugakiibacter sediminis</name>
    <dbReference type="NCBI Taxonomy" id="1475481"/>
    <lineage>
        <taxon>Bacteria</taxon>
        <taxon>Pseudomonadati</taxon>
        <taxon>Pseudomonadota</taxon>
        <taxon>Gammaproteobacteria</taxon>
        <taxon>Lysobacterales</taxon>
        <taxon>Rhodanobacteraceae</taxon>
        <taxon>Mizugakiibacter</taxon>
    </lineage>
</organism>
<dbReference type="Proteomes" id="UP000253740">
    <property type="component" value="Unassembled WGS sequence"/>
</dbReference>